<comment type="caution">
    <text evidence="2">The sequence shown here is derived from an EMBL/GenBank/DDBJ whole genome shotgun (WGS) entry which is preliminary data.</text>
</comment>
<name>A0A6A8D855_9BACI</name>
<evidence type="ECO:0000313" key="3">
    <source>
        <dbReference type="Proteomes" id="UP000799092"/>
    </source>
</evidence>
<dbReference type="PROSITE" id="PS51257">
    <property type="entry name" value="PROKAR_LIPOPROTEIN"/>
    <property type="match status" value="1"/>
</dbReference>
<feature type="region of interest" description="Disordered" evidence="1">
    <location>
        <begin position="145"/>
        <end position="169"/>
    </location>
</feature>
<proteinExistence type="predicted"/>
<dbReference type="Proteomes" id="UP000799092">
    <property type="component" value="Unassembled WGS sequence"/>
</dbReference>
<dbReference type="OrthoDB" id="2970548at2"/>
<gene>
    <name evidence="2" type="ORF">GH741_04550</name>
</gene>
<keyword evidence="3" id="KW-1185">Reference proteome</keyword>
<dbReference type="RefSeq" id="WP_153735607.1">
    <property type="nucleotide sequence ID" value="NZ_WJNG01000003.1"/>
</dbReference>
<protein>
    <submittedName>
        <fullName evidence="2">Uncharacterized protein</fullName>
    </submittedName>
</protein>
<evidence type="ECO:0000313" key="2">
    <source>
        <dbReference type="EMBL" id="MRH41943.1"/>
    </source>
</evidence>
<evidence type="ECO:0000256" key="1">
    <source>
        <dbReference type="SAM" id="MobiDB-lite"/>
    </source>
</evidence>
<reference evidence="2" key="1">
    <citation type="submission" date="2019-11" db="EMBL/GenBank/DDBJ databases">
        <authorList>
            <person name="Li J."/>
        </authorList>
    </citation>
    <scope>NUCLEOTIDE SEQUENCE</scope>
    <source>
        <strain evidence="2">B6B</strain>
    </source>
</reference>
<sequence length="388" mass="44369">MNRSHITFTFLLFVTFFLVACSKEISLTDQYGYMNNSMDTIKVITITEDNKSIEGSYITYRVGEETLLEEELPLSGQVNNNTIELNQGIDGFNETVMIMENSLEIRMNGGKSVVFYPVSKQDVEDLLASLERTLTVSQTIVKEPTELIDEEQDSDKQAAPKVNNEEQTNIELDKGKENLILLLEELGTVQRAVIDAIDENGWYQSIDEIEPTMEEFKSVVSPIVSPYFTERFIRDVVIPRMESFFCYCDAPSPLEGEMRLDVTEEINQTNQGLNIYAYRPASEINTGVKFNVHVVEEEGDWKIDGWEPILNSHESSFEIGTDEVVDYYALKGVQLELIETIEGPAYHEDVYIFKMTQSEQLLAVQSRDWYTVEGTELVELTYQVDIDY</sequence>
<organism evidence="2 3">
    <name type="scientific">Aquibacillus halophilus</name>
    <dbReference type="NCBI Taxonomy" id="930132"/>
    <lineage>
        <taxon>Bacteria</taxon>
        <taxon>Bacillati</taxon>
        <taxon>Bacillota</taxon>
        <taxon>Bacilli</taxon>
        <taxon>Bacillales</taxon>
        <taxon>Bacillaceae</taxon>
        <taxon>Aquibacillus</taxon>
    </lineage>
</organism>
<dbReference type="AlphaFoldDB" id="A0A6A8D855"/>
<accession>A0A6A8D855</accession>
<dbReference type="EMBL" id="WJNG01000003">
    <property type="protein sequence ID" value="MRH41943.1"/>
    <property type="molecule type" value="Genomic_DNA"/>
</dbReference>